<dbReference type="Pfam" id="PF13581">
    <property type="entry name" value="HATPase_c_2"/>
    <property type="match status" value="1"/>
</dbReference>
<dbReference type="PANTHER" id="PTHR35526">
    <property type="entry name" value="ANTI-SIGMA-F FACTOR RSBW-RELATED"/>
    <property type="match status" value="1"/>
</dbReference>
<dbReference type="InterPro" id="IPR050267">
    <property type="entry name" value="Anti-sigma-factor_SerPK"/>
</dbReference>
<evidence type="ECO:0000313" key="3">
    <source>
        <dbReference type="EMBL" id="MCB5180063.1"/>
    </source>
</evidence>
<organism evidence="3 4">
    <name type="scientific">Streptomyces antimicrobicus</name>
    <dbReference type="NCBI Taxonomy" id="2883108"/>
    <lineage>
        <taxon>Bacteria</taxon>
        <taxon>Bacillati</taxon>
        <taxon>Actinomycetota</taxon>
        <taxon>Actinomycetes</taxon>
        <taxon>Kitasatosporales</taxon>
        <taxon>Streptomycetaceae</taxon>
        <taxon>Streptomyces</taxon>
    </lineage>
</organism>
<protein>
    <submittedName>
        <fullName evidence="3">ATP-binding protein</fullName>
    </submittedName>
</protein>
<dbReference type="PANTHER" id="PTHR35526:SF6">
    <property type="entry name" value="SLR1861 PROTEIN"/>
    <property type="match status" value="1"/>
</dbReference>
<dbReference type="Gene3D" id="3.30.565.10">
    <property type="entry name" value="Histidine kinase-like ATPase, C-terminal domain"/>
    <property type="match status" value="1"/>
</dbReference>
<evidence type="ECO:0000256" key="1">
    <source>
        <dbReference type="ARBA" id="ARBA00022527"/>
    </source>
</evidence>
<dbReference type="SUPFAM" id="SSF55874">
    <property type="entry name" value="ATPase domain of HSP90 chaperone/DNA topoisomerase II/histidine kinase"/>
    <property type="match status" value="1"/>
</dbReference>
<dbReference type="EMBL" id="JAJAUY010000034">
    <property type="protein sequence ID" value="MCB5180063.1"/>
    <property type="molecule type" value="Genomic_DNA"/>
</dbReference>
<comment type="caution">
    <text evidence="3">The sequence shown here is derived from an EMBL/GenBank/DDBJ whole genome shotgun (WGS) entry which is preliminary data.</text>
</comment>
<keyword evidence="3" id="KW-0547">Nucleotide-binding</keyword>
<keyword evidence="3" id="KW-0067">ATP-binding</keyword>
<dbReference type="InterPro" id="IPR003594">
    <property type="entry name" value="HATPase_dom"/>
</dbReference>
<name>A0ABS8B628_9ACTN</name>
<dbReference type="GO" id="GO:0005524">
    <property type="term" value="F:ATP binding"/>
    <property type="evidence" value="ECO:0007669"/>
    <property type="project" value="UniProtKB-KW"/>
</dbReference>
<accession>A0ABS8B628</accession>
<feature type="domain" description="Histidine kinase/HSP90-like ATPase" evidence="2">
    <location>
        <begin position="22"/>
        <end position="145"/>
    </location>
</feature>
<dbReference type="Proteomes" id="UP001199054">
    <property type="component" value="Unassembled WGS sequence"/>
</dbReference>
<evidence type="ECO:0000259" key="2">
    <source>
        <dbReference type="Pfam" id="PF13581"/>
    </source>
</evidence>
<gene>
    <name evidence="3" type="ORF">LG632_11820</name>
</gene>
<evidence type="ECO:0000313" key="4">
    <source>
        <dbReference type="Proteomes" id="UP001199054"/>
    </source>
</evidence>
<reference evidence="3 4" key="1">
    <citation type="submission" date="2021-10" db="EMBL/GenBank/DDBJ databases">
        <title>Streptomyces sp. strain SMC 277, a novel streptomycete isolated from soil.</title>
        <authorList>
            <person name="Chanama M."/>
        </authorList>
    </citation>
    <scope>NUCLEOTIDE SEQUENCE [LARGE SCALE GENOMIC DNA]</scope>
    <source>
        <strain evidence="3 4">SMC 277</strain>
    </source>
</reference>
<sequence>MGDVRRRRGTGTTEPAAGELQVPASLGSLAAIASFVQAVAGRAGLDRHATYRLRLAVDELATNIVTHGYRGGTGRITVRGRAGAGRARIVVEDSAPAFDPVAGCLRPPADVPPERRRIGGLGIHLALTSVDEFSYVRRDGLNISTLTVKAEGTDPCPPRP</sequence>
<dbReference type="RefSeq" id="WP_226726946.1">
    <property type="nucleotide sequence ID" value="NZ_JAJAUY010000034.1"/>
</dbReference>
<keyword evidence="1" id="KW-0418">Kinase</keyword>
<proteinExistence type="predicted"/>
<keyword evidence="4" id="KW-1185">Reference proteome</keyword>
<dbReference type="CDD" id="cd16936">
    <property type="entry name" value="HATPase_RsbW-like"/>
    <property type="match status" value="1"/>
</dbReference>
<keyword evidence="1" id="KW-0808">Transferase</keyword>
<dbReference type="InterPro" id="IPR036890">
    <property type="entry name" value="HATPase_C_sf"/>
</dbReference>
<keyword evidence="1" id="KW-0723">Serine/threonine-protein kinase</keyword>